<sequence length="381" mass="44233">MNIYICPQISPMKSFILFCISLVILISLIWFYLTHGGLRKTYEYFESKITKKAGTLIKSSNEFIKEKVNQVKSSIRTQLDKKLLQVYSDVHNVALEDLDIVDKKEYDYDEVSNVKVIPDHDPEYKKKFKTTTSDKYYKLIDDIFSQKTFSFSDLGDLFIKMCNENNLKNYHRLNYKMYEPLGKDTAFSVSGMKNQENFAVIYDINAGSIKSDIRNSILTIIPSSLVRYCKSIQTKTGIHTTQVLSIYGTNVSESENKVVGTTFMYKKENGIFIEVNSINLESLQEFKYFIKSEADLINYIAQYYRELSKLCHSLHVKTSFIPLLMPAYNLDKIKPKMYKFNDMEMDQKDFMRYAAKGSIIGLLDAMNNYPDIYFVICCHSS</sequence>
<reference evidence="2 3" key="2">
    <citation type="submission" date="2014-03" db="EMBL/GenBank/DDBJ databases">
        <title>The Genome Sequence of Anncaliia algerae insect isolate PRA339.</title>
        <authorList>
            <consortium name="The Broad Institute Genome Sequencing Platform"/>
            <consortium name="The Broad Institute Genome Sequencing Center for Infectious Disease"/>
            <person name="Cuomo C."/>
            <person name="Becnel J."/>
            <person name="Sanscrainte N."/>
            <person name="Walker B."/>
            <person name="Young S.K."/>
            <person name="Zeng Q."/>
            <person name="Gargeya S."/>
            <person name="Fitzgerald M."/>
            <person name="Haas B."/>
            <person name="Abouelleil A."/>
            <person name="Alvarado L."/>
            <person name="Arachchi H.M."/>
            <person name="Berlin A.M."/>
            <person name="Chapman S.B."/>
            <person name="Dewar J."/>
            <person name="Goldberg J."/>
            <person name="Griggs A."/>
            <person name="Gujja S."/>
            <person name="Hansen M."/>
            <person name="Howarth C."/>
            <person name="Imamovic A."/>
            <person name="Larimer J."/>
            <person name="McCowan C."/>
            <person name="Murphy C."/>
            <person name="Neiman D."/>
            <person name="Pearson M."/>
            <person name="Priest M."/>
            <person name="Roberts A."/>
            <person name="Saif S."/>
            <person name="Shea T."/>
            <person name="Sisk P."/>
            <person name="Sykes S."/>
            <person name="Wortman J."/>
            <person name="Nusbaum C."/>
            <person name="Birren B."/>
        </authorList>
    </citation>
    <scope>NUCLEOTIDE SEQUENCE [LARGE SCALE GENOMIC DNA]</scope>
    <source>
        <strain evidence="2 3">PRA339</strain>
    </source>
</reference>
<keyword evidence="3" id="KW-1185">Reference proteome</keyword>
<evidence type="ECO:0000313" key="2">
    <source>
        <dbReference type="EMBL" id="KCZ81764.1"/>
    </source>
</evidence>
<keyword evidence="1" id="KW-0472">Membrane</keyword>
<dbReference type="EMBL" id="KK365137">
    <property type="protein sequence ID" value="KCZ81764.1"/>
    <property type="molecule type" value="Genomic_DNA"/>
</dbReference>
<keyword evidence="1" id="KW-0812">Transmembrane</keyword>
<dbReference type="Proteomes" id="UP000030655">
    <property type="component" value="Unassembled WGS sequence"/>
</dbReference>
<dbReference type="AlphaFoldDB" id="A0A059F442"/>
<feature type="transmembrane region" description="Helical" evidence="1">
    <location>
        <begin position="12"/>
        <end position="33"/>
    </location>
</feature>
<evidence type="ECO:0000256" key="1">
    <source>
        <dbReference type="SAM" id="Phobius"/>
    </source>
</evidence>
<proteinExistence type="predicted"/>
<keyword evidence="1" id="KW-1133">Transmembrane helix</keyword>
<evidence type="ECO:0000313" key="3">
    <source>
        <dbReference type="Proteomes" id="UP000030655"/>
    </source>
</evidence>
<name>A0A059F442_9MICR</name>
<accession>A0A059F442</accession>
<dbReference type="VEuPathDB" id="MicrosporidiaDB:H312_00804"/>
<dbReference type="OrthoDB" id="2188195at2759"/>
<gene>
    <name evidence="2" type="ORF">H312_00804</name>
</gene>
<dbReference type="HOGENOM" id="CLU_725562_0_0_1"/>
<organism evidence="2 3">
    <name type="scientific">Anncaliia algerae PRA339</name>
    <dbReference type="NCBI Taxonomy" id="1288291"/>
    <lineage>
        <taxon>Eukaryota</taxon>
        <taxon>Fungi</taxon>
        <taxon>Fungi incertae sedis</taxon>
        <taxon>Microsporidia</taxon>
        <taxon>Tubulinosematoidea</taxon>
        <taxon>Tubulinosematidae</taxon>
        <taxon>Anncaliia</taxon>
    </lineage>
</organism>
<reference evidence="3" key="1">
    <citation type="submission" date="2013-02" db="EMBL/GenBank/DDBJ databases">
        <authorList>
            <consortium name="The Broad Institute Genome Sequencing Platform"/>
            <person name="Cuomo C."/>
            <person name="Becnel J."/>
            <person name="Sanscrainte N."/>
            <person name="Walker B."/>
            <person name="Young S.K."/>
            <person name="Zeng Q."/>
            <person name="Gargeya S."/>
            <person name="Fitzgerald M."/>
            <person name="Haas B."/>
            <person name="Abouelleil A."/>
            <person name="Alvarado L."/>
            <person name="Arachchi H.M."/>
            <person name="Berlin A.M."/>
            <person name="Chapman S.B."/>
            <person name="Dewar J."/>
            <person name="Goldberg J."/>
            <person name="Griggs A."/>
            <person name="Gujja S."/>
            <person name="Hansen M."/>
            <person name="Howarth C."/>
            <person name="Imamovic A."/>
            <person name="Larimer J."/>
            <person name="McCowan C."/>
            <person name="Murphy C."/>
            <person name="Neiman D."/>
            <person name="Pearson M."/>
            <person name="Priest M."/>
            <person name="Roberts A."/>
            <person name="Saif S."/>
            <person name="Shea T."/>
            <person name="Sisk P."/>
            <person name="Sykes S."/>
            <person name="Wortman J."/>
            <person name="Nusbaum C."/>
            <person name="Birren B."/>
        </authorList>
    </citation>
    <scope>NUCLEOTIDE SEQUENCE [LARGE SCALE GENOMIC DNA]</scope>
    <source>
        <strain evidence="3">PRA339</strain>
    </source>
</reference>
<protein>
    <submittedName>
        <fullName evidence="2">Uncharacterized protein</fullName>
    </submittedName>
</protein>